<dbReference type="InterPro" id="IPR018768">
    <property type="entry name" value="DUF2344"/>
</dbReference>
<proteinExistence type="predicted"/>
<name>A0AAJ1AGC7_9BACT</name>
<dbReference type="SMART" id="SM00729">
    <property type="entry name" value="Elp3"/>
    <property type="match status" value="1"/>
</dbReference>
<dbReference type="SFLD" id="SFLDS00029">
    <property type="entry name" value="Radical_SAM"/>
    <property type="match status" value="1"/>
</dbReference>
<evidence type="ECO:0000313" key="2">
    <source>
        <dbReference type="EMBL" id="MBZ0158704.1"/>
    </source>
</evidence>
<dbReference type="PANTHER" id="PTHR42731">
    <property type="entry name" value="SLL1084 PROTEIN"/>
    <property type="match status" value="1"/>
</dbReference>
<dbReference type="InterPro" id="IPR058240">
    <property type="entry name" value="rSAM_sf"/>
</dbReference>
<dbReference type="InterPro" id="IPR006638">
    <property type="entry name" value="Elp3/MiaA/NifB-like_rSAM"/>
</dbReference>
<dbReference type="EMBL" id="JAIOIU010000013">
    <property type="protein sequence ID" value="MBZ0158704.1"/>
    <property type="molecule type" value="Genomic_DNA"/>
</dbReference>
<dbReference type="InterPro" id="IPR023862">
    <property type="entry name" value="CHP03960_rSAM"/>
</dbReference>
<dbReference type="InterPro" id="IPR007197">
    <property type="entry name" value="rSAM"/>
</dbReference>
<dbReference type="NCBIfam" id="TIGR03936">
    <property type="entry name" value="sam_1_link_chp"/>
    <property type="match status" value="1"/>
</dbReference>
<evidence type="ECO:0000259" key="1">
    <source>
        <dbReference type="PROSITE" id="PS51918"/>
    </source>
</evidence>
<dbReference type="NCBIfam" id="TIGR03960">
    <property type="entry name" value="rSAM_fuse_unch"/>
    <property type="match status" value="1"/>
</dbReference>
<dbReference type="Pfam" id="PF19864">
    <property type="entry name" value="Radical_SAM_N2"/>
    <property type="match status" value="1"/>
</dbReference>
<dbReference type="PROSITE" id="PS51918">
    <property type="entry name" value="RADICAL_SAM"/>
    <property type="match status" value="1"/>
</dbReference>
<comment type="caution">
    <text evidence="2">The sequence shown here is derived from an EMBL/GenBank/DDBJ whole genome shotgun (WGS) entry which is preliminary data.</text>
</comment>
<dbReference type="SFLD" id="SFLDG01082">
    <property type="entry name" value="B12-binding_domain_containing"/>
    <property type="match status" value="1"/>
</dbReference>
<evidence type="ECO:0000313" key="3">
    <source>
        <dbReference type="Proteomes" id="UP001197609"/>
    </source>
</evidence>
<dbReference type="Gene3D" id="3.80.30.20">
    <property type="entry name" value="tm_1862 like domain"/>
    <property type="match status" value="1"/>
</dbReference>
<dbReference type="SUPFAM" id="SSF102114">
    <property type="entry name" value="Radical SAM enzymes"/>
    <property type="match status" value="1"/>
</dbReference>
<gene>
    <name evidence="2" type="ORF">K8G79_00905</name>
</gene>
<feature type="domain" description="Radical SAM core" evidence="1">
    <location>
        <begin position="237"/>
        <end position="475"/>
    </location>
</feature>
<dbReference type="Pfam" id="PF04055">
    <property type="entry name" value="Radical_SAM"/>
    <property type="match status" value="1"/>
</dbReference>
<organism evidence="2 3">
    <name type="scientific">Candidatus Methylomirabilis tolerans</name>
    <dbReference type="NCBI Taxonomy" id="3123416"/>
    <lineage>
        <taxon>Bacteria</taxon>
        <taxon>Candidatus Methylomirabilota</taxon>
        <taxon>Candidatus Methylomirabilia</taxon>
        <taxon>Candidatus Methylomirabilales</taxon>
        <taxon>Candidatus Methylomirabilaceae</taxon>
        <taxon>Candidatus Methylomirabilis</taxon>
    </lineage>
</organism>
<protein>
    <submittedName>
        <fullName evidence="2">TIGR03960 family B12-binding radical SAM protein</fullName>
    </submittedName>
</protein>
<dbReference type="Pfam" id="PF10105">
    <property type="entry name" value="DUF2344"/>
    <property type="match status" value="1"/>
</dbReference>
<accession>A0AAJ1AGC7</accession>
<dbReference type="GO" id="GO:0003824">
    <property type="term" value="F:catalytic activity"/>
    <property type="evidence" value="ECO:0007669"/>
    <property type="project" value="InterPro"/>
</dbReference>
<reference evidence="2 3" key="1">
    <citation type="journal article" date="2021" name="bioRxiv">
        <title>Unraveling nitrogen, sulfur and carbon metabolic pathways and microbial community transcriptional responses to substrate deprivation and toxicity stresses in a bioreactor mimicking anoxic brackish coastal sediment conditions.</title>
        <authorList>
            <person name="Martins P.D."/>
            <person name="Echeveste M.J."/>
            <person name="Arshad A."/>
            <person name="Kurth J."/>
            <person name="Ouboter H."/>
            <person name="Jetten M.S.M."/>
            <person name="Welte C.U."/>
        </authorList>
    </citation>
    <scope>NUCLEOTIDE SEQUENCE [LARGE SCALE GENOMIC DNA]</scope>
    <source>
        <strain evidence="2">MAG_38</strain>
    </source>
</reference>
<dbReference type="InterPro" id="IPR045784">
    <property type="entry name" value="Radical_SAM_N2"/>
</dbReference>
<dbReference type="CDD" id="cd01335">
    <property type="entry name" value="Radical_SAM"/>
    <property type="match status" value="1"/>
</dbReference>
<dbReference type="PANTHER" id="PTHR42731:SF1">
    <property type="entry name" value="RADICAL SAM DOMAIN PROTEIN"/>
    <property type="match status" value="1"/>
</dbReference>
<dbReference type="GO" id="GO:0051536">
    <property type="term" value="F:iron-sulfur cluster binding"/>
    <property type="evidence" value="ECO:0007669"/>
    <property type="project" value="InterPro"/>
</dbReference>
<sequence>MRSYRQTIVDEILPAVGKPSRYIGMEWNAIRKDPASAKVKVALAFPDTYEIGMSHLGLKILYQVLNRKPEFMAERAYAPWVDAERLLRERQIPLCTVESGYSLADFDLIGFTLQYELSYTTILNMLDLAGVPLKSEQRRDGDPFVIAGGPVGFNPEPVADFIDLFLLGDGEEAILEICEAVQQWKASGGRRDELLEAWAKIPGCYVPALHQGETIRKRTAIHLDGIDYGAFPVPFMEIVHDRISIEVMRGCTQGCRFCQAGYIYRPLRERSAEEIMQMTLQARRGTGYEEVSLGSLSIADLTALPDLIHPLMEELVPEKVSLSLPSLRVEALNRFPQVAEEIGRVRKTGFTIAPEAGSQRLRKVINKEGFDEEQIFIAVRNAARSGWESVKFYFIIGLPTETQVDLDEMIRITRESARIARAESTRGFGLTVSTSSFVPKPHTPFQWFAQEPMEILKEKQEFLRRKLREVKVSYKWHHVQSSFLEAVFSLGDRSLGRAILRGHELGCRLDGWTEHLKFDRWMQAFDETGIDPRAIANRPRNVDEPLPWDHIDIGVNKSFLQREHKKALEVRGTADCHTAPCTACGEICMPNWPTWAEEVGMKVPSAELRALGSACAVQSVEPDTRYPTSDTRSEAPMQRIRFVFQKIGVLRFLSHLELMRALSRALRRAQVAVAYSHGYNPQPKLASALALPVGVEGWQELGDIELVAAITPEELVARVNRHLTPELCLLRAWEVPLAASSLTPLVREVAYRVSLPLNGLAQEIRAELSSQTLCNEWLDRPTIPMCVKRKERLVDVDVRPQILELVALGEEAGTLRWDLRLSMGQGGNVRPQVIMAGLLQDTLHGERDEWEAALRVARVALILDDAACSVPRNATDAMNAIACSVQR</sequence>
<dbReference type="InterPro" id="IPR023404">
    <property type="entry name" value="rSAM_horseshoe"/>
</dbReference>
<dbReference type="AlphaFoldDB" id="A0AAJ1AGC7"/>
<dbReference type="Proteomes" id="UP001197609">
    <property type="component" value="Unassembled WGS sequence"/>
</dbReference>